<gene>
    <name evidence="1" type="ORF">SAMN05444159_2120</name>
</gene>
<dbReference type="AlphaFoldDB" id="A0A1M6NUI2"/>
<dbReference type="EMBL" id="LT670844">
    <property type="protein sequence ID" value="SHJ99360.1"/>
    <property type="molecule type" value="Genomic_DNA"/>
</dbReference>
<sequence>MILITPAWRGVRLGSKCDDLAMSNVLRLKFTGAKWQLFGPISDGHA</sequence>
<proteinExistence type="predicted"/>
<protein>
    <submittedName>
        <fullName evidence="1">Uncharacterized protein</fullName>
    </submittedName>
</protein>
<accession>A0A1M6NUI2</accession>
<dbReference type="Proteomes" id="UP000189935">
    <property type="component" value="Chromosome I"/>
</dbReference>
<evidence type="ECO:0000313" key="1">
    <source>
        <dbReference type="EMBL" id="SHJ99360.1"/>
    </source>
</evidence>
<organism evidence="1 2">
    <name type="scientific">Bradyrhizobium lablabi</name>
    <dbReference type="NCBI Taxonomy" id="722472"/>
    <lineage>
        <taxon>Bacteria</taxon>
        <taxon>Pseudomonadati</taxon>
        <taxon>Pseudomonadota</taxon>
        <taxon>Alphaproteobacteria</taxon>
        <taxon>Hyphomicrobiales</taxon>
        <taxon>Nitrobacteraceae</taxon>
        <taxon>Bradyrhizobium</taxon>
    </lineage>
</organism>
<name>A0A1M6NUI2_9BRAD</name>
<evidence type="ECO:0000313" key="2">
    <source>
        <dbReference type="Proteomes" id="UP000189935"/>
    </source>
</evidence>
<reference evidence="1 2" key="1">
    <citation type="submission" date="2016-11" db="EMBL/GenBank/DDBJ databases">
        <authorList>
            <person name="Jaros S."/>
            <person name="Januszkiewicz K."/>
            <person name="Wedrychowicz H."/>
        </authorList>
    </citation>
    <scope>NUCLEOTIDE SEQUENCE [LARGE SCALE GENOMIC DNA]</scope>
    <source>
        <strain evidence="1 2">GAS499</strain>
    </source>
</reference>